<dbReference type="InterPro" id="IPR023393">
    <property type="entry name" value="START-like_dom_sf"/>
</dbReference>
<reference evidence="4 5" key="1">
    <citation type="submission" date="2023-03" db="EMBL/GenBank/DDBJ databases">
        <title>Draft genome sequence of Thalassotalea eurytherma JCM 18482T.</title>
        <authorList>
            <person name="Sawabe T."/>
        </authorList>
    </citation>
    <scope>NUCLEOTIDE SEQUENCE [LARGE SCALE GENOMIC DNA]</scope>
    <source>
        <strain evidence="4 5">JCM 18482</strain>
    </source>
</reference>
<evidence type="ECO:0000256" key="1">
    <source>
        <dbReference type="ARBA" id="ARBA00008918"/>
    </source>
</evidence>
<dbReference type="Gene3D" id="3.30.530.20">
    <property type="match status" value="1"/>
</dbReference>
<feature type="domain" description="Coenzyme Q-binding protein COQ10 START" evidence="3">
    <location>
        <begin position="12"/>
        <end position="135"/>
    </location>
</feature>
<evidence type="ECO:0000313" key="4">
    <source>
        <dbReference type="EMBL" id="GLX82647.1"/>
    </source>
</evidence>
<dbReference type="PANTHER" id="PTHR12901:SF10">
    <property type="entry name" value="COENZYME Q-BINDING PROTEIN COQ10, MITOCHONDRIAL"/>
    <property type="match status" value="1"/>
</dbReference>
<dbReference type="CDD" id="cd07813">
    <property type="entry name" value="COQ10p_like"/>
    <property type="match status" value="1"/>
</dbReference>
<dbReference type="SUPFAM" id="SSF55961">
    <property type="entry name" value="Bet v1-like"/>
    <property type="match status" value="1"/>
</dbReference>
<keyword evidence="4" id="KW-0830">Ubiquinone</keyword>
<keyword evidence="5" id="KW-1185">Reference proteome</keyword>
<dbReference type="RefSeq" id="WP_284208017.1">
    <property type="nucleotide sequence ID" value="NZ_BSSU01000010.1"/>
</dbReference>
<proteinExistence type="inferred from homology"/>
<comment type="similarity">
    <text evidence="1">Belongs to the ribosome association toxin RatA family.</text>
</comment>
<dbReference type="Proteomes" id="UP001157133">
    <property type="component" value="Unassembled WGS sequence"/>
</dbReference>
<evidence type="ECO:0000259" key="3">
    <source>
        <dbReference type="Pfam" id="PF03364"/>
    </source>
</evidence>
<dbReference type="PANTHER" id="PTHR12901">
    <property type="entry name" value="SPERM PROTEIN HOMOLOG"/>
    <property type="match status" value="1"/>
</dbReference>
<organism evidence="4 5">
    <name type="scientific">Thalassotalea eurytherma</name>
    <dbReference type="NCBI Taxonomy" id="1144278"/>
    <lineage>
        <taxon>Bacteria</taxon>
        <taxon>Pseudomonadati</taxon>
        <taxon>Pseudomonadota</taxon>
        <taxon>Gammaproteobacteria</taxon>
        <taxon>Alteromonadales</taxon>
        <taxon>Colwelliaceae</taxon>
        <taxon>Thalassotalea</taxon>
    </lineage>
</organism>
<dbReference type="InterPro" id="IPR044996">
    <property type="entry name" value="COQ10-like"/>
</dbReference>
<evidence type="ECO:0000256" key="2">
    <source>
        <dbReference type="ARBA" id="ARBA00022649"/>
    </source>
</evidence>
<sequence length="143" mass="16261">MPTINRSALVMHSVDQMFTLINDVLNYPLFVPDCADSKIIQQDEHSMTASLLVSKGGVKKWFTTQNTYKTANKVTLELVDGPFKYLKGAWHLTPLSEDACKIDFEIDYEFSSKVLDFAFGKVFSQLTNNMVKSFTERAKEVYS</sequence>
<comment type="caution">
    <text evidence="4">The sequence shown here is derived from an EMBL/GenBank/DDBJ whole genome shotgun (WGS) entry which is preliminary data.</text>
</comment>
<protein>
    <submittedName>
        <fullName evidence="4">Ubiquinone-binding protein</fullName>
    </submittedName>
</protein>
<dbReference type="EMBL" id="BSSU01000010">
    <property type="protein sequence ID" value="GLX82647.1"/>
    <property type="molecule type" value="Genomic_DNA"/>
</dbReference>
<evidence type="ECO:0000313" key="5">
    <source>
        <dbReference type="Proteomes" id="UP001157133"/>
    </source>
</evidence>
<dbReference type="Pfam" id="PF03364">
    <property type="entry name" value="Polyketide_cyc"/>
    <property type="match status" value="1"/>
</dbReference>
<keyword evidence="2" id="KW-1277">Toxin-antitoxin system</keyword>
<gene>
    <name evidence="4" type="ORF">theurythT_20990</name>
</gene>
<accession>A0ABQ6H3H1</accession>
<dbReference type="InterPro" id="IPR005031">
    <property type="entry name" value="COQ10_START"/>
</dbReference>
<name>A0ABQ6H3H1_9GAMM</name>